<comment type="caution">
    <text evidence="2">The sequence shown here is derived from an EMBL/GenBank/DDBJ whole genome shotgun (WGS) entry which is preliminary data.</text>
</comment>
<dbReference type="Pfam" id="PF09968">
    <property type="entry name" value="DUF2202"/>
    <property type="match status" value="1"/>
</dbReference>
<protein>
    <submittedName>
        <fullName evidence="2">DUF2202 domain-containing protein</fullName>
    </submittedName>
</protein>
<dbReference type="EMBL" id="JANHAX010000005">
    <property type="protein sequence ID" value="MDQ2091538.1"/>
    <property type="molecule type" value="Genomic_DNA"/>
</dbReference>
<dbReference type="AlphaFoldDB" id="A0AAE3WFF1"/>
<accession>A0AAE3WFF1</accession>
<dbReference type="InterPro" id="IPR009078">
    <property type="entry name" value="Ferritin-like_SF"/>
</dbReference>
<evidence type="ECO:0000259" key="1">
    <source>
        <dbReference type="Pfam" id="PF09968"/>
    </source>
</evidence>
<keyword evidence="3" id="KW-1185">Reference proteome</keyword>
<reference evidence="2" key="1">
    <citation type="submission" date="2022-07" db="EMBL/GenBank/DDBJ databases">
        <authorList>
            <person name="Otstavnykh N."/>
            <person name="Isaeva M."/>
            <person name="Bystritskaya E."/>
        </authorList>
    </citation>
    <scope>NUCLEOTIDE SEQUENCE</scope>
    <source>
        <strain evidence="2">KCTC 52189</strain>
    </source>
</reference>
<dbReference type="InterPro" id="IPR012347">
    <property type="entry name" value="Ferritin-like"/>
</dbReference>
<dbReference type="CDD" id="cd01048">
    <property type="entry name" value="Ferritin_like_AB2"/>
    <property type="match status" value="1"/>
</dbReference>
<sequence>MAVMNKAGALYQYGQYSQYGIQDRQTGFGSSTDDTETADKIVTVTTDTTDTTARITSVTYSDEAIAELIYMIEEEKLAGDVYEYFYDLYGLPIFENIAESEDRHFEALIKQAEKLGIDVDDFVFAEAGSFENEELQELYDSLIEMGSESLTAALEVGVIIEEKDMIDIAAAIDNVEGTQLASVYENLLEGSVYHLDAFEALLG</sequence>
<dbReference type="Gene3D" id="1.20.1260.10">
    <property type="match status" value="1"/>
</dbReference>
<name>A0AAE3WFF1_9RHOB</name>
<evidence type="ECO:0000313" key="2">
    <source>
        <dbReference type="EMBL" id="MDQ2091538.1"/>
    </source>
</evidence>
<feature type="domain" description="DUF2202" evidence="1">
    <location>
        <begin position="67"/>
        <end position="198"/>
    </location>
</feature>
<gene>
    <name evidence="2" type="ORF">NO357_16675</name>
</gene>
<dbReference type="Proteomes" id="UP001226762">
    <property type="component" value="Unassembled WGS sequence"/>
</dbReference>
<dbReference type="InterPro" id="IPR019243">
    <property type="entry name" value="DUF2202"/>
</dbReference>
<reference evidence="2" key="2">
    <citation type="submission" date="2023-02" db="EMBL/GenBank/DDBJ databases">
        <title>'Rhodoalgimonas zhirmunskyi' gen. nov., isolated from a red alga.</title>
        <authorList>
            <person name="Nedashkovskaya O.I."/>
            <person name="Otstavnykh N.Y."/>
            <person name="Bystritskaya E.P."/>
            <person name="Balabanova L.A."/>
            <person name="Isaeva M.P."/>
        </authorList>
    </citation>
    <scope>NUCLEOTIDE SEQUENCE</scope>
    <source>
        <strain evidence="2">KCTC 52189</strain>
    </source>
</reference>
<dbReference type="SUPFAM" id="SSF47240">
    <property type="entry name" value="Ferritin-like"/>
    <property type="match status" value="1"/>
</dbReference>
<organism evidence="2 3">
    <name type="scientific">Marimonas arenosa</name>
    <dbReference type="NCBI Taxonomy" id="1795305"/>
    <lineage>
        <taxon>Bacteria</taxon>
        <taxon>Pseudomonadati</taxon>
        <taxon>Pseudomonadota</taxon>
        <taxon>Alphaproteobacteria</taxon>
        <taxon>Rhodobacterales</taxon>
        <taxon>Paracoccaceae</taxon>
        <taxon>Marimonas</taxon>
    </lineage>
</organism>
<proteinExistence type="predicted"/>
<evidence type="ECO:0000313" key="3">
    <source>
        <dbReference type="Proteomes" id="UP001226762"/>
    </source>
</evidence>